<dbReference type="InterPro" id="IPR003329">
    <property type="entry name" value="Cytidylyl_trans"/>
</dbReference>
<sequence length="229" mass="25714">MKPLVIIPARGGSKGVPGKNIKLLNGKPLIHYSIEAAIENFEKEIICISTDSPDIKSCAEATGIEVPFLRPGDLATDSATTYDVLRHAISFYESNGYKPDVLILLQPTSPFRTANHISEALNVYLNSTNIDMVVSVKETKANPYYLLFEEDAEGFLHKSKKANFTSRQECPKVWEYNGAIYIMNIQNLKKQGSLGFERVVKYVMDEFSSLDIDTPFDFKLAESMLNEKY</sequence>
<dbReference type="Pfam" id="PF02348">
    <property type="entry name" value="CTP_transf_3"/>
    <property type="match status" value="1"/>
</dbReference>
<dbReference type="AlphaFoldDB" id="A0A4R0NUK3"/>
<keyword evidence="2" id="KW-1185">Reference proteome</keyword>
<accession>A0A4R0NUK3</accession>
<keyword evidence="1" id="KW-0808">Transferase</keyword>
<dbReference type="InterPro" id="IPR050793">
    <property type="entry name" value="CMP-NeuNAc_synthase"/>
</dbReference>
<proteinExistence type="predicted"/>
<comment type="caution">
    <text evidence="1">The sequence shown here is derived from an EMBL/GenBank/DDBJ whole genome shotgun (WGS) entry which is preliminary data.</text>
</comment>
<keyword evidence="1" id="KW-0548">Nucleotidyltransferase</keyword>
<dbReference type="EMBL" id="SJSL01000001">
    <property type="protein sequence ID" value="TCD02704.1"/>
    <property type="molecule type" value="Genomic_DNA"/>
</dbReference>
<dbReference type="InterPro" id="IPR029044">
    <property type="entry name" value="Nucleotide-diphossugar_trans"/>
</dbReference>
<name>A0A4R0NUK3_9SPHI</name>
<dbReference type="CDD" id="cd02513">
    <property type="entry name" value="CMP-NeuAc_Synthase"/>
    <property type="match status" value="1"/>
</dbReference>
<organism evidence="1 2">
    <name type="scientific">Pedobacter psychroterrae</name>
    <dbReference type="NCBI Taxonomy" id="2530453"/>
    <lineage>
        <taxon>Bacteria</taxon>
        <taxon>Pseudomonadati</taxon>
        <taxon>Bacteroidota</taxon>
        <taxon>Sphingobacteriia</taxon>
        <taxon>Sphingobacteriales</taxon>
        <taxon>Sphingobacteriaceae</taxon>
        <taxon>Pedobacter</taxon>
    </lineage>
</organism>
<dbReference type="GO" id="GO:0008781">
    <property type="term" value="F:N-acylneuraminate cytidylyltransferase activity"/>
    <property type="evidence" value="ECO:0007669"/>
    <property type="project" value="TreeGrafter"/>
</dbReference>
<gene>
    <name evidence="1" type="ORF">EZ437_01570</name>
</gene>
<evidence type="ECO:0000313" key="1">
    <source>
        <dbReference type="EMBL" id="TCD02704.1"/>
    </source>
</evidence>
<dbReference type="PANTHER" id="PTHR21485">
    <property type="entry name" value="HAD SUPERFAMILY MEMBERS CMAS AND KDSC"/>
    <property type="match status" value="1"/>
</dbReference>
<dbReference type="RefSeq" id="WP_131592569.1">
    <property type="nucleotide sequence ID" value="NZ_SJSL01000001.1"/>
</dbReference>
<dbReference type="OrthoDB" id="9805604at2"/>
<protein>
    <submittedName>
        <fullName evidence="1">Acylneuraminate cytidylyltransferase family protein</fullName>
    </submittedName>
</protein>
<dbReference type="PANTHER" id="PTHR21485:SF6">
    <property type="entry name" value="N-ACYLNEURAMINATE CYTIDYLYLTRANSFERASE-RELATED"/>
    <property type="match status" value="1"/>
</dbReference>
<dbReference type="Gene3D" id="3.90.550.10">
    <property type="entry name" value="Spore Coat Polysaccharide Biosynthesis Protein SpsA, Chain A"/>
    <property type="match status" value="1"/>
</dbReference>
<evidence type="ECO:0000313" key="2">
    <source>
        <dbReference type="Proteomes" id="UP000293347"/>
    </source>
</evidence>
<dbReference type="Proteomes" id="UP000293347">
    <property type="component" value="Unassembled WGS sequence"/>
</dbReference>
<reference evidence="1 2" key="1">
    <citation type="submission" date="2019-02" db="EMBL/GenBank/DDBJ databases">
        <title>Pedobacter sp. RP-1-14 sp. nov., isolated from Arctic soil.</title>
        <authorList>
            <person name="Dahal R.H."/>
        </authorList>
    </citation>
    <scope>NUCLEOTIDE SEQUENCE [LARGE SCALE GENOMIC DNA]</scope>
    <source>
        <strain evidence="1 2">RP-1-14</strain>
    </source>
</reference>
<dbReference type="SUPFAM" id="SSF53448">
    <property type="entry name" value="Nucleotide-diphospho-sugar transferases"/>
    <property type="match status" value="1"/>
</dbReference>